<dbReference type="GO" id="GO:0004620">
    <property type="term" value="F:phospholipase activity"/>
    <property type="evidence" value="ECO:0007669"/>
    <property type="project" value="InterPro"/>
</dbReference>
<evidence type="ECO:0000256" key="6">
    <source>
        <dbReference type="ARBA" id="ARBA00023180"/>
    </source>
</evidence>
<dbReference type="OrthoDB" id="443524at2759"/>
<comment type="function">
    <text evidence="7">Putative phospholipase.</text>
</comment>
<keyword evidence="5 7" id="KW-0443">Lipid metabolism</keyword>
<gene>
    <name evidence="9" type="ORF">KIPB_003198</name>
</gene>
<sequence length="269" mass="30039">MRVTVVVCLALLGCALASVASMNMNPDGTMTLSETFDTDAVAVSRFSDDLETTGWTHIWVQTNAANLDADQAYAAGYVEGWLTEERMTQHWVNYMHVFLGNFPAGYIDPRVYTFIQEQYDWAIEQIHNNPEDTFWQQVNLQLQQTEGFTDGYNAHASEEDQKTLLDILLYQAEGDCYDIIPAVMSEKAWVHVLSPLDLRYSETDEAEVAAALKAAEEAEAEAEAEGEATTTPVDPSEAKVTEEGEVKAMQEEEEEEDVVAEDSDIDEID</sequence>
<keyword evidence="6" id="KW-0325">Glycoprotein</keyword>
<dbReference type="GO" id="GO:0005576">
    <property type="term" value="C:extracellular region"/>
    <property type="evidence" value="ECO:0007669"/>
    <property type="project" value="TreeGrafter"/>
</dbReference>
<keyword evidence="2 7" id="KW-0732">Signal</keyword>
<keyword evidence="3 7" id="KW-0378">Hydrolase</keyword>
<feature type="signal peptide" evidence="7">
    <location>
        <begin position="1"/>
        <end position="17"/>
    </location>
</feature>
<dbReference type="InterPro" id="IPR043041">
    <property type="entry name" value="PLipase_B-like_dom2"/>
</dbReference>
<reference evidence="9 10" key="1">
    <citation type="journal article" date="2018" name="PLoS ONE">
        <title>The draft genome of Kipferlia bialata reveals reductive genome evolution in fornicate parasites.</title>
        <authorList>
            <person name="Tanifuji G."/>
            <person name="Takabayashi S."/>
            <person name="Kume K."/>
            <person name="Takagi M."/>
            <person name="Nakayama T."/>
            <person name="Kamikawa R."/>
            <person name="Inagaki Y."/>
            <person name="Hashimoto T."/>
        </authorList>
    </citation>
    <scope>NUCLEOTIDE SEQUENCE [LARGE SCALE GENOMIC DNA]</scope>
    <source>
        <strain evidence="9">NY0173</strain>
    </source>
</reference>
<dbReference type="GO" id="GO:0009395">
    <property type="term" value="P:phospholipid catabolic process"/>
    <property type="evidence" value="ECO:0007669"/>
    <property type="project" value="TreeGrafter"/>
</dbReference>
<dbReference type="InterPro" id="IPR007000">
    <property type="entry name" value="PLipase_B-like"/>
</dbReference>
<dbReference type="PANTHER" id="PTHR12370:SF3">
    <property type="entry name" value="PHOSPHOLIPASE B-LIKE 2-RELATED"/>
    <property type="match status" value="1"/>
</dbReference>
<dbReference type="Pfam" id="PF04916">
    <property type="entry name" value="Phospholip_B"/>
    <property type="match status" value="1"/>
</dbReference>
<evidence type="ECO:0000256" key="7">
    <source>
        <dbReference type="RuleBase" id="RU364138"/>
    </source>
</evidence>
<organism evidence="9 10">
    <name type="scientific">Kipferlia bialata</name>
    <dbReference type="NCBI Taxonomy" id="797122"/>
    <lineage>
        <taxon>Eukaryota</taxon>
        <taxon>Metamonada</taxon>
        <taxon>Carpediemonas-like organisms</taxon>
        <taxon>Kipferlia</taxon>
    </lineage>
</organism>
<dbReference type="EMBL" id="BDIP01000596">
    <property type="protein sequence ID" value="GIQ82115.1"/>
    <property type="molecule type" value="Genomic_DNA"/>
</dbReference>
<comment type="similarity">
    <text evidence="1 7">Belongs to the phospholipase B-like family.</text>
</comment>
<evidence type="ECO:0000256" key="2">
    <source>
        <dbReference type="ARBA" id="ARBA00022729"/>
    </source>
</evidence>
<feature type="compositionally biased region" description="Acidic residues" evidence="8">
    <location>
        <begin position="251"/>
        <end position="269"/>
    </location>
</feature>
<evidence type="ECO:0000256" key="4">
    <source>
        <dbReference type="ARBA" id="ARBA00022963"/>
    </source>
</evidence>
<dbReference type="EC" id="3.1.1.-" evidence="7"/>
<feature type="region of interest" description="Disordered" evidence="8">
    <location>
        <begin position="215"/>
        <end position="269"/>
    </location>
</feature>
<dbReference type="Gene3D" id="1.10.439.20">
    <property type="entry name" value="Phospholipase B-like, domain 2"/>
    <property type="match status" value="1"/>
</dbReference>
<dbReference type="PANTHER" id="PTHR12370">
    <property type="entry name" value="PHOSPHOLIPASE B-RELATED"/>
    <property type="match status" value="1"/>
</dbReference>
<keyword evidence="10" id="KW-1185">Reference proteome</keyword>
<evidence type="ECO:0000256" key="1">
    <source>
        <dbReference type="ARBA" id="ARBA00007835"/>
    </source>
</evidence>
<feature type="chain" id="PRO_5039963109" description="Phospholipase B-like" evidence="7">
    <location>
        <begin position="18"/>
        <end position="269"/>
    </location>
</feature>
<dbReference type="Proteomes" id="UP000265618">
    <property type="component" value="Unassembled WGS sequence"/>
</dbReference>
<dbReference type="AlphaFoldDB" id="A0A9K3CTJ5"/>
<evidence type="ECO:0000256" key="3">
    <source>
        <dbReference type="ARBA" id="ARBA00022801"/>
    </source>
</evidence>
<protein>
    <recommendedName>
        <fullName evidence="7">Phospholipase B-like</fullName>
        <ecNumber evidence="7">3.1.1.-</ecNumber>
    </recommendedName>
</protein>
<keyword evidence="4 7" id="KW-0442">Lipid degradation</keyword>
<evidence type="ECO:0000256" key="5">
    <source>
        <dbReference type="ARBA" id="ARBA00023098"/>
    </source>
</evidence>
<feature type="compositionally biased region" description="Acidic residues" evidence="8">
    <location>
        <begin position="217"/>
        <end position="226"/>
    </location>
</feature>
<dbReference type="InterPro" id="IPR043040">
    <property type="entry name" value="PLipase_B-like_dom1"/>
</dbReference>
<name>A0A9K3CTJ5_9EUKA</name>
<comment type="caution">
    <text evidence="9">The sequence shown here is derived from an EMBL/GenBank/DDBJ whole genome shotgun (WGS) entry which is preliminary data.</text>
</comment>
<feature type="compositionally biased region" description="Basic and acidic residues" evidence="8">
    <location>
        <begin position="236"/>
        <end position="250"/>
    </location>
</feature>
<evidence type="ECO:0000256" key="8">
    <source>
        <dbReference type="SAM" id="MobiDB-lite"/>
    </source>
</evidence>
<dbReference type="Gene3D" id="2.10.70.60">
    <property type="entry name" value="Phospholipase B-like, domain 1"/>
    <property type="match status" value="1"/>
</dbReference>
<proteinExistence type="inferred from homology"/>
<accession>A0A9K3CTJ5</accession>
<evidence type="ECO:0000313" key="10">
    <source>
        <dbReference type="Proteomes" id="UP000265618"/>
    </source>
</evidence>
<evidence type="ECO:0000313" key="9">
    <source>
        <dbReference type="EMBL" id="GIQ82115.1"/>
    </source>
</evidence>